<reference evidence="4 5" key="1">
    <citation type="submission" date="2020-07" db="EMBL/GenBank/DDBJ databases">
        <title>Sequencing the genomes of 1000 actinobacteria strains.</title>
        <authorList>
            <person name="Klenk H.-P."/>
        </authorList>
    </citation>
    <scope>NUCLEOTIDE SEQUENCE [LARGE SCALE GENOMIC DNA]</scope>
    <source>
        <strain evidence="4 5">DSM 22185</strain>
    </source>
</reference>
<keyword evidence="1" id="KW-0175">Coiled coil</keyword>
<evidence type="ECO:0000256" key="2">
    <source>
        <dbReference type="SAM" id="MobiDB-lite"/>
    </source>
</evidence>
<feature type="coiled-coil region" evidence="1">
    <location>
        <begin position="33"/>
        <end position="101"/>
    </location>
</feature>
<sequence length="295" mass="32456">MDGPVLSGGVIVLVSVLLWMLYLLPSWRGRHQYEAAERNAVRLNRALRVLAETSETPQEVRLELTARTALAQQKLAKRVQAEREVAELERLRQELAATRADPAYRQARARRRTRVTSSVFVVLGLALVGLGVWQLLATGASTALWIGGAVCALALFVLGRMASVAARAARRAMRENPAPVAEPQTSRVTELHDQGPRTWTPRELPQPLVSVAGSRAHAAQATIDARALEREARRQAELQRRTDRMAARALAEIPAARPKDAESAQTESPYARMGIVDDAEIEAHVRRLLTRRAAG</sequence>
<keyword evidence="3" id="KW-1133">Transmembrane helix</keyword>
<feature type="transmembrane region" description="Helical" evidence="3">
    <location>
        <begin position="115"/>
        <end position="136"/>
    </location>
</feature>
<feature type="region of interest" description="Disordered" evidence="2">
    <location>
        <begin position="251"/>
        <end position="272"/>
    </location>
</feature>
<comment type="caution">
    <text evidence="4">The sequence shown here is derived from an EMBL/GenBank/DDBJ whole genome shotgun (WGS) entry which is preliminary data.</text>
</comment>
<feature type="transmembrane region" description="Helical" evidence="3">
    <location>
        <begin position="142"/>
        <end position="166"/>
    </location>
</feature>
<evidence type="ECO:0008006" key="6">
    <source>
        <dbReference type="Google" id="ProtNLM"/>
    </source>
</evidence>
<evidence type="ECO:0000313" key="5">
    <source>
        <dbReference type="Proteomes" id="UP000552045"/>
    </source>
</evidence>
<gene>
    <name evidence="4" type="ORF">BKA02_000403</name>
</gene>
<keyword evidence="3" id="KW-0472">Membrane</keyword>
<evidence type="ECO:0000256" key="3">
    <source>
        <dbReference type="SAM" id="Phobius"/>
    </source>
</evidence>
<accession>A0A7Y9JMB5</accession>
<dbReference type="RefSeq" id="WP_179430801.1">
    <property type="nucleotide sequence ID" value="NZ_BAABLC010000005.1"/>
</dbReference>
<organism evidence="4 5">
    <name type="scientific">Microbacterium pseudoresistens</name>
    <dbReference type="NCBI Taxonomy" id="640634"/>
    <lineage>
        <taxon>Bacteria</taxon>
        <taxon>Bacillati</taxon>
        <taxon>Actinomycetota</taxon>
        <taxon>Actinomycetes</taxon>
        <taxon>Micrococcales</taxon>
        <taxon>Microbacteriaceae</taxon>
        <taxon>Microbacterium</taxon>
    </lineage>
</organism>
<dbReference type="AlphaFoldDB" id="A0A7Y9JMB5"/>
<evidence type="ECO:0000313" key="4">
    <source>
        <dbReference type="EMBL" id="NYD53348.1"/>
    </source>
</evidence>
<keyword evidence="3" id="KW-0812">Transmembrane</keyword>
<proteinExistence type="predicted"/>
<feature type="region of interest" description="Disordered" evidence="2">
    <location>
        <begin position="174"/>
        <end position="203"/>
    </location>
</feature>
<evidence type="ECO:0000256" key="1">
    <source>
        <dbReference type="SAM" id="Coils"/>
    </source>
</evidence>
<protein>
    <recommendedName>
        <fullName evidence="6">Large exoprotein</fullName>
    </recommendedName>
</protein>
<dbReference type="Proteomes" id="UP000552045">
    <property type="component" value="Unassembled WGS sequence"/>
</dbReference>
<feature type="transmembrane region" description="Helical" evidence="3">
    <location>
        <begin position="6"/>
        <end position="24"/>
    </location>
</feature>
<dbReference type="EMBL" id="JACCBH010000001">
    <property type="protein sequence ID" value="NYD53348.1"/>
    <property type="molecule type" value="Genomic_DNA"/>
</dbReference>
<keyword evidence="5" id="KW-1185">Reference proteome</keyword>
<name>A0A7Y9JMB5_9MICO</name>